<feature type="region of interest" description="Disordered" evidence="5">
    <location>
        <begin position="162"/>
        <end position="193"/>
    </location>
</feature>
<evidence type="ECO:0000256" key="1">
    <source>
        <dbReference type="ARBA" id="ARBA00023015"/>
    </source>
</evidence>
<evidence type="ECO:0000256" key="2">
    <source>
        <dbReference type="ARBA" id="ARBA00023125"/>
    </source>
</evidence>
<dbReference type="OrthoDB" id="4185944at2759"/>
<feature type="domain" description="Zn(2)-C6 fungal-type" evidence="6">
    <location>
        <begin position="22"/>
        <end position="54"/>
    </location>
</feature>
<keyword evidence="4" id="KW-0539">Nucleus</keyword>
<dbReference type="GO" id="GO:0008270">
    <property type="term" value="F:zinc ion binding"/>
    <property type="evidence" value="ECO:0007669"/>
    <property type="project" value="InterPro"/>
</dbReference>
<dbReference type="STRING" id="1447875.A0A2B7YD86"/>
<dbReference type="EMBL" id="PDNB01000001">
    <property type="protein sequence ID" value="PGH19021.1"/>
    <property type="molecule type" value="Genomic_DNA"/>
</dbReference>
<sequence length="537" mass="59769">MNDLRSKPHPPGFNHRSSRRFACDRCRAYKARCERNIDSGSCERCAKARLVCTTNFEHVSHLNIQSAGQQQHQSRDINGNINGNSTGNSASNAVREAGHGNSVRPLHQLPLDDQEQQGRDNSTSPRLSRPRSPQGQRQTAVDYQFSRQRAMSSAMHSISDGLVSHEGTSSADSSHSDSHPTTMSTETDSVNPGEYIFLDGDRTGLDGMDFSMDLSIPHLMFDKVDVPMLGDNSHQLARQDPLSRRSDDPTSFGDQANHTIHNPSMNLALKSPNIMNGNDNMRFFTPSTSSGQNDRQKRLAKAHKDLLKLNLELVEDQETLDEIIPLNGRINLRDSNLSLATQDSPIHRVLNRTSRYWEILKAISTHTVSTNEVDSAWQGRRPTNTLLLVHLLTTYICLVRICRAVFFHLYHVLQVIPSDQLGTVLNLPSIKFGEFQMENNPTIQVQALIELSSNMLLRIEEALGISTSSGPGLSGGTVSSETLESHDCRQSIMNDPVAVSLREIILSQERIQLAANGVGDISLMNVMKKLKRLLQQR</sequence>
<dbReference type="CDD" id="cd00067">
    <property type="entry name" value="GAL4"/>
    <property type="match status" value="1"/>
</dbReference>
<keyword evidence="3" id="KW-0804">Transcription</keyword>
<dbReference type="InterPro" id="IPR036864">
    <property type="entry name" value="Zn2-C6_fun-type_DNA-bd_sf"/>
</dbReference>
<dbReference type="GO" id="GO:0000981">
    <property type="term" value="F:DNA-binding transcription factor activity, RNA polymerase II-specific"/>
    <property type="evidence" value="ECO:0007669"/>
    <property type="project" value="InterPro"/>
</dbReference>
<feature type="region of interest" description="Disordered" evidence="5">
    <location>
        <begin position="65"/>
        <end position="140"/>
    </location>
</feature>
<keyword evidence="2" id="KW-0238">DNA-binding</keyword>
<organism evidence="7 8">
    <name type="scientific">Helicocarpus griseus UAMH5409</name>
    <dbReference type="NCBI Taxonomy" id="1447875"/>
    <lineage>
        <taxon>Eukaryota</taxon>
        <taxon>Fungi</taxon>
        <taxon>Dikarya</taxon>
        <taxon>Ascomycota</taxon>
        <taxon>Pezizomycotina</taxon>
        <taxon>Eurotiomycetes</taxon>
        <taxon>Eurotiomycetidae</taxon>
        <taxon>Onygenales</taxon>
        <taxon>Ajellomycetaceae</taxon>
        <taxon>Helicocarpus</taxon>
    </lineage>
</organism>
<dbReference type="InterPro" id="IPR001138">
    <property type="entry name" value="Zn2Cys6_DnaBD"/>
</dbReference>
<dbReference type="SMART" id="SM00066">
    <property type="entry name" value="GAL4"/>
    <property type="match status" value="1"/>
</dbReference>
<dbReference type="AlphaFoldDB" id="A0A2B7YD86"/>
<feature type="compositionally biased region" description="Low complexity" evidence="5">
    <location>
        <begin position="124"/>
        <end position="138"/>
    </location>
</feature>
<evidence type="ECO:0000313" key="7">
    <source>
        <dbReference type="EMBL" id="PGH19021.1"/>
    </source>
</evidence>
<comment type="caution">
    <text evidence="7">The sequence shown here is derived from an EMBL/GenBank/DDBJ whole genome shotgun (WGS) entry which is preliminary data.</text>
</comment>
<dbReference type="Gene3D" id="4.10.240.10">
    <property type="entry name" value="Zn(2)-C6 fungal-type DNA-binding domain"/>
    <property type="match status" value="1"/>
</dbReference>
<feature type="compositionally biased region" description="Low complexity" evidence="5">
    <location>
        <begin position="164"/>
        <end position="185"/>
    </location>
</feature>
<evidence type="ECO:0000259" key="6">
    <source>
        <dbReference type="PROSITE" id="PS50048"/>
    </source>
</evidence>
<dbReference type="PROSITE" id="PS00463">
    <property type="entry name" value="ZN2_CY6_FUNGAL_1"/>
    <property type="match status" value="1"/>
</dbReference>
<dbReference type="Pfam" id="PF00172">
    <property type="entry name" value="Zn_clus"/>
    <property type="match status" value="1"/>
</dbReference>
<evidence type="ECO:0000256" key="5">
    <source>
        <dbReference type="SAM" id="MobiDB-lite"/>
    </source>
</evidence>
<name>A0A2B7YD86_9EURO</name>
<dbReference type="Proteomes" id="UP000223968">
    <property type="component" value="Unassembled WGS sequence"/>
</dbReference>
<evidence type="ECO:0000256" key="3">
    <source>
        <dbReference type="ARBA" id="ARBA00023163"/>
    </source>
</evidence>
<dbReference type="SUPFAM" id="SSF57701">
    <property type="entry name" value="Zn2/Cys6 DNA-binding domain"/>
    <property type="match status" value="1"/>
</dbReference>
<gene>
    <name evidence="7" type="ORF">AJ79_00055</name>
</gene>
<dbReference type="GO" id="GO:0003677">
    <property type="term" value="F:DNA binding"/>
    <property type="evidence" value="ECO:0007669"/>
    <property type="project" value="UniProtKB-KW"/>
</dbReference>
<evidence type="ECO:0000256" key="4">
    <source>
        <dbReference type="ARBA" id="ARBA00023242"/>
    </source>
</evidence>
<feature type="compositionally biased region" description="Low complexity" evidence="5">
    <location>
        <begin position="77"/>
        <end position="93"/>
    </location>
</feature>
<feature type="region of interest" description="Disordered" evidence="5">
    <location>
        <begin position="236"/>
        <end position="266"/>
    </location>
</feature>
<keyword evidence="1" id="KW-0805">Transcription regulation</keyword>
<protein>
    <recommendedName>
        <fullName evidence="6">Zn(2)-C6 fungal-type domain-containing protein</fullName>
    </recommendedName>
</protein>
<evidence type="ECO:0000313" key="8">
    <source>
        <dbReference type="Proteomes" id="UP000223968"/>
    </source>
</evidence>
<feature type="compositionally biased region" description="Polar residues" evidence="5">
    <location>
        <begin position="252"/>
        <end position="265"/>
    </location>
</feature>
<reference evidence="7 8" key="1">
    <citation type="submission" date="2017-10" db="EMBL/GenBank/DDBJ databases">
        <title>Comparative genomics in systemic dimorphic fungi from Ajellomycetaceae.</title>
        <authorList>
            <person name="Munoz J.F."/>
            <person name="Mcewen J.G."/>
            <person name="Clay O.K."/>
            <person name="Cuomo C.A."/>
        </authorList>
    </citation>
    <scope>NUCLEOTIDE SEQUENCE [LARGE SCALE GENOMIC DNA]</scope>
    <source>
        <strain evidence="7 8">UAMH5409</strain>
    </source>
</reference>
<keyword evidence="8" id="KW-1185">Reference proteome</keyword>
<dbReference type="PROSITE" id="PS50048">
    <property type="entry name" value="ZN2_CY6_FUNGAL_2"/>
    <property type="match status" value="1"/>
</dbReference>
<accession>A0A2B7YD86</accession>
<proteinExistence type="predicted"/>